<dbReference type="AlphaFoldDB" id="A0A3S9B560"/>
<reference evidence="9 10" key="1">
    <citation type="submission" date="2018-09" db="EMBL/GenBank/DDBJ databases">
        <title>Marinorhizobium profundi gen. nov., sp. nov., isolated from a deep-sea sediment sample from the New Britain Trench and proposal of Marinorhizobiaceae fam. nov. in the order Rhizobiales of the class Alphaproteobacteria.</title>
        <authorList>
            <person name="Cao J."/>
        </authorList>
    </citation>
    <scope>NUCLEOTIDE SEQUENCE [LARGE SCALE GENOMIC DNA]</scope>
    <source>
        <strain evidence="9 10">WS11</strain>
    </source>
</reference>
<dbReference type="GO" id="GO:0009245">
    <property type="term" value="P:lipid A biosynthetic process"/>
    <property type="evidence" value="ECO:0007669"/>
    <property type="project" value="UniProtKB-UniRule"/>
</dbReference>
<proteinExistence type="inferred from homology"/>
<name>A0A3S9B560_9HYPH</name>
<dbReference type="InterPro" id="IPR007691">
    <property type="entry name" value="LpxD"/>
</dbReference>
<comment type="function">
    <text evidence="7">Catalyzes the N-acylation of UDP-3-O-acylglucosamine using 3-hydroxyacyl-ACP as the acyl donor. Is involved in the biosynthesis of lipid A, a phosphorylated glycolipid that anchors the lipopolysaccharide to the outer membrane of the cell.</text>
</comment>
<dbReference type="NCBIfam" id="NF002060">
    <property type="entry name" value="PRK00892.1"/>
    <property type="match status" value="1"/>
</dbReference>
<dbReference type="PANTHER" id="PTHR43378">
    <property type="entry name" value="UDP-3-O-ACYLGLUCOSAMINE N-ACYLTRANSFERASE"/>
    <property type="match status" value="1"/>
</dbReference>
<dbReference type="RefSeq" id="WP_126010413.1">
    <property type="nucleotide sequence ID" value="NZ_CP032509.1"/>
</dbReference>
<evidence type="ECO:0000256" key="7">
    <source>
        <dbReference type="HAMAP-Rule" id="MF_00523"/>
    </source>
</evidence>
<keyword evidence="10" id="KW-1185">Reference proteome</keyword>
<comment type="catalytic activity">
    <reaction evidence="7">
        <text>a UDP-3-O-[(3R)-3-hydroxyacyl]-alpha-D-glucosamine + a (3R)-hydroxyacyl-[ACP] = a UDP-2-N,3-O-bis[(3R)-3-hydroxyacyl]-alpha-D-glucosamine + holo-[ACP] + H(+)</text>
        <dbReference type="Rhea" id="RHEA:53836"/>
        <dbReference type="Rhea" id="RHEA-COMP:9685"/>
        <dbReference type="Rhea" id="RHEA-COMP:9945"/>
        <dbReference type="ChEBI" id="CHEBI:15378"/>
        <dbReference type="ChEBI" id="CHEBI:64479"/>
        <dbReference type="ChEBI" id="CHEBI:78827"/>
        <dbReference type="ChEBI" id="CHEBI:137740"/>
        <dbReference type="ChEBI" id="CHEBI:137748"/>
        <dbReference type="EC" id="2.3.1.191"/>
    </reaction>
</comment>
<evidence type="ECO:0000256" key="6">
    <source>
        <dbReference type="ARBA" id="ARBA00023315"/>
    </source>
</evidence>
<comment type="similarity">
    <text evidence="7">Belongs to the transferase hexapeptide repeat family. LpxD subfamily.</text>
</comment>
<dbReference type="Proteomes" id="UP000268192">
    <property type="component" value="Chromosome"/>
</dbReference>
<keyword evidence="6 7" id="KW-0012">Acyltransferase</keyword>
<dbReference type="Pfam" id="PF04613">
    <property type="entry name" value="LpxD"/>
    <property type="match status" value="1"/>
</dbReference>
<dbReference type="GO" id="GO:0103118">
    <property type="term" value="F:UDP-3-O-[(3R)-3-hydroxyacyl]-glucosamine N-acyltransferase activity"/>
    <property type="evidence" value="ECO:0007669"/>
    <property type="project" value="UniProtKB-EC"/>
</dbReference>
<dbReference type="NCBIfam" id="TIGR01853">
    <property type="entry name" value="lipid_A_lpxD"/>
    <property type="match status" value="1"/>
</dbReference>
<dbReference type="InterPro" id="IPR011004">
    <property type="entry name" value="Trimer_LpxA-like_sf"/>
</dbReference>
<dbReference type="EC" id="2.3.1.191" evidence="7"/>
<dbReference type="GO" id="GO:0016020">
    <property type="term" value="C:membrane"/>
    <property type="evidence" value="ECO:0007669"/>
    <property type="project" value="GOC"/>
</dbReference>
<dbReference type="InterPro" id="IPR001451">
    <property type="entry name" value="Hexapep"/>
</dbReference>
<dbReference type="Pfam" id="PF00132">
    <property type="entry name" value="Hexapep"/>
    <property type="match status" value="2"/>
</dbReference>
<evidence type="ECO:0000259" key="8">
    <source>
        <dbReference type="Pfam" id="PF04613"/>
    </source>
</evidence>
<evidence type="ECO:0000256" key="4">
    <source>
        <dbReference type="ARBA" id="ARBA00022737"/>
    </source>
</evidence>
<feature type="domain" description="UDP-3-O-[3-hydroxymyristoyl] glucosamine N-acyltransferase non-repeat region" evidence="8">
    <location>
        <begin position="33"/>
        <end position="102"/>
    </location>
</feature>
<accession>A0A3S9B560</accession>
<evidence type="ECO:0000313" key="9">
    <source>
        <dbReference type="EMBL" id="AZN72095.1"/>
    </source>
</evidence>
<protein>
    <recommendedName>
        <fullName evidence="7">UDP-3-O-acylglucosamine N-acyltransferase</fullName>
        <ecNumber evidence="7">2.3.1.191</ecNumber>
    </recommendedName>
</protein>
<dbReference type="OrthoDB" id="9784739at2"/>
<dbReference type="PROSITE" id="PS00101">
    <property type="entry name" value="HEXAPEP_TRANSFERASES"/>
    <property type="match status" value="1"/>
</dbReference>
<evidence type="ECO:0000256" key="2">
    <source>
        <dbReference type="ARBA" id="ARBA00022556"/>
    </source>
</evidence>
<dbReference type="GO" id="GO:0016410">
    <property type="term" value="F:N-acyltransferase activity"/>
    <property type="evidence" value="ECO:0007669"/>
    <property type="project" value="InterPro"/>
</dbReference>
<sequence length="355" mass="36390">MDRPIFFPPHTGIPLGQLAAEIGAELHDPRLSDRLITSVAPLSRAAVQDLTFITSRRHAEMLVGLKAGAIVCHKDMAPSVPDNVAALLAPAPQSAFARAAALLYPSSMRPLTLTNESGISPKAFVHPGAQLEPGVVVDVSAVVGDGAEIGAGTIIGAAAVIGPGCKIGRNCSIGPNSTVQCSLIGNDVIIHPGARIGQDGFGYAPSPAGMLKIPQLGRVIIQDRVEIGANTAVDRGAMDDTVIGEGTKIDNLVQVGHNVRVGRHCVIVGQVAIAGSVTIGDQVMIGGGTTIAGHLQIGAGAQIAGMSAVAADVPGAARWGGIPARPMRAFLRDMAEIRARAFNRSSKNVGVEPDE</sequence>
<dbReference type="Gene3D" id="2.160.10.10">
    <property type="entry name" value="Hexapeptide repeat proteins"/>
    <property type="match status" value="1"/>
</dbReference>
<evidence type="ECO:0000313" key="10">
    <source>
        <dbReference type="Proteomes" id="UP000268192"/>
    </source>
</evidence>
<dbReference type="CDD" id="cd03352">
    <property type="entry name" value="LbH_LpxD"/>
    <property type="match status" value="1"/>
</dbReference>
<evidence type="ECO:0000256" key="3">
    <source>
        <dbReference type="ARBA" id="ARBA00022679"/>
    </source>
</evidence>
<keyword evidence="4 7" id="KW-0677">Repeat</keyword>
<dbReference type="HAMAP" id="MF_00523">
    <property type="entry name" value="LpxD"/>
    <property type="match status" value="1"/>
</dbReference>
<feature type="active site" description="Proton acceptor" evidence="7">
    <location>
        <position position="257"/>
    </location>
</feature>
<keyword evidence="3 7" id="KW-0808">Transferase</keyword>
<dbReference type="SUPFAM" id="SSF51161">
    <property type="entry name" value="Trimeric LpxA-like enzymes"/>
    <property type="match status" value="1"/>
</dbReference>
<comment type="pathway">
    <text evidence="7">Bacterial outer membrane biogenesis; LPS lipid A biosynthesis.</text>
</comment>
<dbReference type="Gene3D" id="3.40.1390.10">
    <property type="entry name" value="MurE/MurF, N-terminal domain"/>
    <property type="match status" value="1"/>
</dbReference>
<evidence type="ECO:0000256" key="5">
    <source>
        <dbReference type="ARBA" id="ARBA00023098"/>
    </source>
</evidence>
<keyword evidence="1 7" id="KW-0444">Lipid biosynthesis</keyword>
<organism evidence="9 10">
    <name type="scientific">Georhizobium profundi</name>
    <dbReference type="NCBI Taxonomy" id="2341112"/>
    <lineage>
        <taxon>Bacteria</taxon>
        <taxon>Pseudomonadati</taxon>
        <taxon>Pseudomonadota</taxon>
        <taxon>Alphaproteobacteria</taxon>
        <taxon>Hyphomicrobiales</taxon>
        <taxon>Rhizobiaceae</taxon>
        <taxon>Georhizobium</taxon>
    </lineage>
</organism>
<dbReference type="UniPathway" id="UPA00973"/>
<evidence type="ECO:0000256" key="1">
    <source>
        <dbReference type="ARBA" id="ARBA00022516"/>
    </source>
</evidence>
<dbReference type="InterPro" id="IPR020573">
    <property type="entry name" value="UDP_GlcNAc_AcTrfase_non-rep"/>
</dbReference>
<keyword evidence="5 7" id="KW-0443">Lipid metabolism</keyword>
<dbReference type="PANTHER" id="PTHR43378:SF2">
    <property type="entry name" value="UDP-3-O-ACYLGLUCOSAMINE N-ACYLTRANSFERASE 1, MITOCHONDRIAL-RELATED"/>
    <property type="match status" value="1"/>
</dbReference>
<comment type="subunit">
    <text evidence="7">Homotrimer.</text>
</comment>
<dbReference type="EMBL" id="CP032509">
    <property type="protein sequence ID" value="AZN72095.1"/>
    <property type="molecule type" value="Genomic_DNA"/>
</dbReference>
<keyword evidence="2 7" id="KW-0441">Lipid A biosynthesis</keyword>
<gene>
    <name evidence="7 9" type="primary">lpxD</name>
    <name evidence="9" type="ORF">D5400_13165</name>
</gene>
<dbReference type="InterPro" id="IPR018357">
    <property type="entry name" value="Hexapep_transf_CS"/>
</dbReference>
<dbReference type="KEGG" id="abaw:D5400_13165"/>